<feature type="transmembrane region" description="Helical" evidence="4">
    <location>
        <begin position="6"/>
        <end position="26"/>
    </location>
</feature>
<keyword evidence="3" id="KW-0677">Repeat</keyword>
<dbReference type="Gene3D" id="3.80.10.10">
    <property type="entry name" value="Ribonuclease Inhibitor"/>
    <property type="match status" value="3"/>
</dbReference>
<gene>
    <name evidence="5" type="ORF">ASIM_LOCUS10699</name>
</gene>
<dbReference type="PROSITE" id="PS51450">
    <property type="entry name" value="LRR"/>
    <property type="match status" value="1"/>
</dbReference>
<dbReference type="InterPro" id="IPR001611">
    <property type="entry name" value="Leu-rich_rpt"/>
</dbReference>
<evidence type="ECO:0000313" key="5">
    <source>
        <dbReference type="EMBL" id="VDK43477.1"/>
    </source>
</evidence>
<dbReference type="EMBL" id="UYRR01031013">
    <property type="protein sequence ID" value="VDK43477.1"/>
    <property type="molecule type" value="Genomic_DNA"/>
</dbReference>
<dbReference type="InterPro" id="IPR003591">
    <property type="entry name" value="Leu-rich_rpt_typical-subtyp"/>
</dbReference>
<reference evidence="7" key="1">
    <citation type="submission" date="2016-04" db="UniProtKB">
        <authorList>
            <consortium name="WormBaseParasite"/>
        </authorList>
    </citation>
    <scope>IDENTIFICATION</scope>
</reference>
<accession>A0A0M3JT10</accession>
<evidence type="ECO:0000256" key="1">
    <source>
        <dbReference type="ARBA" id="ARBA00022614"/>
    </source>
</evidence>
<reference evidence="5 6" key="2">
    <citation type="submission" date="2018-11" db="EMBL/GenBank/DDBJ databases">
        <authorList>
            <consortium name="Pathogen Informatics"/>
        </authorList>
    </citation>
    <scope>NUCLEOTIDE SEQUENCE [LARGE SCALE GENOMIC DNA]</scope>
</reference>
<keyword evidence="2" id="KW-0732">Signal</keyword>
<evidence type="ECO:0000313" key="6">
    <source>
        <dbReference type="Proteomes" id="UP000267096"/>
    </source>
</evidence>
<dbReference type="WBParaSite" id="ASIM_0001114101-mRNA-1">
    <property type="protein sequence ID" value="ASIM_0001114101-mRNA-1"/>
    <property type="gene ID" value="ASIM_0001114101"/>
</dbReference>
<dbReference type="Pfam" id="PF13855">
    <property type="entry name" value="LRR_8"/>
    <property type="match status" value="3"/>
</dbReference>
<dbReference type="SMART" id="SM00369">
    <property type="entry name" value="LRR_TYP"/>
    <property type="match status" value="11"/>
</dbReference>
<organism evidence="7">
    <name type="scientific">Anisakis simplex</name>
    <name type="common">Herring worm</name>
    <dbReference type="NCBI Taxonomy" id="6269"/>
    <lineage>
        <taxon>Eukaryota</taxon>
        <taxon>Metazoa</taxon>
        <taxon>Ecdysozoa</taxon>
        <taxon>Nematoda</taxon>
        <taxon>Chromadorea</taxon>
        <taxon>Rhabditida</taxon>
        <taxon>Spirurina</taxon>
        <taxon>Ascaridomorpha</taxon>
        <taxon>Ascaridoidea</taxon>
        <taxon>Anisakidae</taxon>
        <taxon>Anisakis</taxon>
        <taxon>Anisakis simplex complex</taxon>
    </lineage>
</organism>
<dbReference type="PANTHER" id="PTHR24373:SF370">
    <property type="entry name" value="FISH-LIPS, ISOFORM E"/>
    <property type="match status" value="1"/>
</dbReference>
<evidence type="ECO:0000256" key="3">
    <source>
        <dbReference type="ARBA" id="ARBA00022737"/>
    </source>
</evidence>
<keyword evidence="4" id="KW-1133">Transmembrane helix</keyword>
<dbReference type="SMART" id="SM00364">
    <property type="entry name" value="LRR_BAC"/>
    <property type="match status" value="7"/>
</dbReference>
<dbReference type="SUPFAM" id="SSF52058">
    <property type="entry name" value="L domain-like"/>
    <property type="match status" value="1"/>
</dbReference>
<evidence type="ECO:0000256" key="2">
    <source>
        <dbReference type="ARBA" id="ARBA00022729"/>
    </source>
</evidence>
<proteinExistence type="predicted"/>
<keyword evidence="4" id="KW-0812">Transmembrane</keyword>
<sequence>MSLLSLSFTYFKLFISTLLGYILLSIHLLTTSIFPKSLSLLLHLLIISTITTSATHTHLTINTNANGGVSLIHSSCPSGCECEHILERDDQRRYRSSSVFCHQGDLSQDHFFNIIRQIPANITTLDIEAPRERPNRLLWDDNLNRFKQLKVLRLVNSGIPAISRALKLHSLEVLDIRGNNIDHVSISMFSGVPSLRVLNLAENLLSVLPTGVFTYLRNMETLSLAYNNITELSASLLRGNERLESLHLDGNRISSAQLNDLFADVKQLKRLELNYCKLGSLSRLRLERIPRLSRLGLAGNRLGSVPSVIFRSLAHLNTLDLADNGILEITSQAFSASNIKHLFLAKNRLGHSPNAFHSNCFGGISLHELDLSYNNLQHFQSTILGRTSQASIETLHLSGNRIQHFDPKLTSNLIALKHLHLAENDIHQIPAQLPSEYAQLLFLNLSSNALQTFPDHARQLFPSLIRLDISNNLFSSFSISILHNFINHLDQVYLYNNPWDCGCLIDELKRHMSERYGYRWELRYEHARCATPEDLHGAFNESVLSSQQLGASSAIGTGIGYGIGVRIGGMTTAVPSNLDSPICALSSSTPRMPPPPPPPILATF</sequence>
<dbReference type="GO" id="GO:0031012">
    <property type="term" value="C:extracellular matrix"/>
    <property type="evidence" value="ECO:0007669"/>
    <property type="project" value="TreeGrafter"/>
</dbReference>
<keyword evidence="6" id="KW-1185">Reference proteome</keyword>
<dbReference type="Proteomes" id="UP000267096">
    <property type="component" value="Unassembled WGS sequence"/>
</dbReference>
<dbReference type="InterPro" id="IPR050328">
    <property type="entry name" value="Dev_Immune_Receptor"/>
</dbReference>
<dbReference type="InterPro" id="IPR032675">
    <property type="entry name" value="LRR_dom_sf"/>
</dbReference>
<evidence type="ECO:0000313" key="7">
    <source>
        <dbReference type="WBParaSite" id="ASIM_0001114101-mRNA-1"/>
    </source>
</evidence>
<dbReference type="Pfam" id="PF13516">
    <property type="entry name" value="LRR_6"/>
    <property type="match status" value="1"/>
</dbReference>
<dbReference type="OrthoDB" id="9229163at2759"/>
<evidence type="ECO:0000256" key="4">
    <source>
        <dbReference type="SAM" id="Phobius"/>
    </source>
</evidence>
<dbReference type="AlphaFoldDB" id="A0A0M3JT10"/>
<keyword evidence="4" id="KW-0472">Membrane</keyword>
<dbReference type="PANTHER" id="PTHR24373">
    <property type="entry name" value="SLIT RELATED LEUCINE-RICH REPEAT NEURONAL PROTEIN"/>
    <property type="match status" value="1"/>
</dbReference>
<dbReference type="GO" id="GO:0005615">
    <property type="term" value="C:extracellular space"/>
    <property type="evidence" value="ECO:0007669"/>
    <property type="project" value="TreeGrafter"/>
</dbReference>
<name>A0A0M3JT10_ANISI</name>
<keyword evidence="1" id="KW-0433">Leucine-rich repeat</keyword>
<protein>
    <submittedName>
        <fullName evidence="7">Leucine-rich repeat-containing protein 15</fullName>
    </submittedName>
</protein>